<dbReference type="AlphaFoldDB" id="A0A2R6C5M3"/>
<name>A0A2R6C5M3_9ARCH</name>
<reference evidence="1 2" key="1">
    <citation type="submission" date="2017-04" db="EMBL/GenBank/DDBJ databases">
        <title>Novel microbial lineages endemic to geothermal iron-oxide mats fill important gaps in the evolutionary history of Archaea.</title>
        <authorList>
            <person name="Jay Z.J."/>
            <person name="Beam J.P."/>
            <person name="Dlakic M."/>
            <person name="Rusch D.B."/>
            <person name="Kozubal M.A."/>
            <person name="Inskeep W.P."/>
        </authorList>
    </citation>
    <scope>NUCLEOTIDE SEQUENCE [LARGE SCALE GENOMIC DNA]</scope>
    <source>
        <strain evidence="1">BE_D</strain>
    </source>
</reference>
<sequence>MVDAEFTDLVRGFLGERMETSTRLYLFKFVYAYTRDVGILHEAMKWKSSKIHEWAQAQLGGKA</sequence>
<comment type="caution">
    <text evidence="1">The sequence shown here is derived from an EMBL/GenBank/DDBJ whole genome shotgun (WGS) entry which is preliminary data.</text>
</comment>
<dbReference type="EMBL" id="NEXF01000561">
    <property type="protein sequence ID" value="PSO06212.1"/>
    <property type="molecule type" value="Genomic_DNA"/>
</dbReference>
<accession>A0A2R6C5M3</accession>
<dbReference type="Proteomes" id="UP000242015">
    <property type="component" value="Unassembled WGS sequence"/>
</dbReference>
<evidence type="ECO:0008006" key="3">
    <source>
        <dbReference type="Google" id="ProtNLM"/>
    </source>
</evidence>
<organism evidence="1 2">
    <name type="scientific">Candidatus Marsarchaeota G2 archaeon BE_D</name>
    <dbReference type="NCBI Taxonomy" id="1978158"/>
    <lineage>
        <taxon>Archaea</taxon>
        <taxon>Candidatus Marsarchaeota</taxon>
        <taxon>Candidatus Marsarchaeota group 2</taxon>
    </lineage>
</organism>
<gene>
    <name evidence="1" type="ORF">B9Q04_17215</name>
</gene>
<evidence type="ECO:0000313" key="1">
    <source>
        <dbReference type="EMBL" id="PSO06212.1"/>
    </source>
</evidence>
<evidence type="ECO:0000313" key="2">
    <source>
        <dbReference type="Proteomes" id="UP000242015"/>
    </source>
</evidence>
<proteinExistence type="predicted"/>
<protein>
    <recommendedName>
        <fullName evidence="3">Integrase</fullName>
    </recommendedName>
</protein>